<feature type="active site" description="Proton acceptor" evidence="5">
    <location>
        <position position="92"/>
    </location>
</feature>
<dbReference type="GO" id="GO:0008616">
    <property type="term" value="P:tRNA queuosine(34) biosynthetic process"/>
    <property type="evidence" value="ECO:0007669"/>
    <property type="project" value="UniProtKB-UniRule"/>
</dbReference>
<comment type="cofactor">
    <cofactor evidence="5">
        <name>Zn(2+)</name>
        <dbReference type="ChEBI" id="CHEBI:29105"/>
    </cofactor>
    <text evidence="5">Binds 1 zinc ion per subunit.</text>
</comment>
<dbReference type="Pfam" id="PF01702">
    <property type="entry name" value="TGT"/>
    <property type="match status" value="1"/>
</dbReference>
<feature type="active site" description="Nucleophile" evidence="5">
    <location>
        <position position="267"/>
    </location>
</feature>
<organism evidence="7 8">
    <name type="scientific">Candidatus Zymogenus saltonus</name>
    <dbReference type="NCBI Taxonomy" id="2844893"/>
    <lineage>
        <taxon>Bacteria</taxon>
        <taxon>Deltaproteobacteria</taxon>
        <taxon>Candidatus Zymogenia</taxon>
        <taxon>Candidatus Zymogeniales</taxon>
        <taxon>Candidatus Zymogenaceae</taxon>
        <taxon>Candidatus Zymogenus</taxon>
    </lineage>
</organism>
<dbReference type="InterPro" id="IPR050076">
    <property type="entry name" value="ArchSynthase1/Queuine_TRR"/>
</dbReference>
<name>A0A9D8KAZ9_9DELT</name>
<evidence type="ECO:0000256" key="5">
    <source>
        <dbReference type="HAMAP-Rule" id="MF_00168"/>
    </source>
</evidence>
<reference evidence="7" key="2">
    <citation type="submission" date="2021-01" db="EMBL/GenBank/DDBJ databases">
        <authorList>
            <person name="Hahn C.R."/>
            <person name="Youssef N.H."/>
            <person name="Elshahed M."/>
        </authorList>
    </citation>
    <scope>NUCLEOTIDE SEQUENCE</scope>
    <source>
        <strain evidence="7">Zod_Metabat.24</strain>
    </source>
</reference>
<comment type="pathway">
    <text evidence="5">tRNA modification; tRNA-queuosine biosynthesis.</text>
</comment>
<feature type="binding site" evidence="5">
    <location>
        <position position="190"/>
    </location>
    <ligand>
        <name>substrate</name>
    </ligand>
</feature>
<evidence type="ECO:0000313" key="7">
    <source>
        <dbReference type="EMBL" id="MBN1572215.1"/>
    </source>
</evidence>
<keyword evidence="2 5" id="KW-0808">Transferase</keyword>
<feature type="binding site" evidence="5">
    <location>
        <position position="146"/>
    </location>
    <ligand>
        <name>substrate</name>
    </ligand>
</feature>
<keyword evidence="5" id="KW-0862">Zinc</keyword>
<dbReference type="GO" id="GO:0005829">
    <property type="term" value="C:cytosol"/>
    <property type="evidence" value="ECO:0007669"/>
    <property type="project" value="TreeGrafter"/>
</dbReference>
<dbReference type="InterPro" id="IPR002616">
    <property type="entry name" value="tRNA_ribo_trans-like"/>
</dbReference>
<comment type="catalytic activity">
    <reaction evidence="4 5">
        <text>7-aminomethyl-7-carbaguanine + guanosine(34) in tRNA = 7-aminomethyl-7-carbaguanosine(34) in tRNA + guanine</text>
        <dbReference type="Rhea" id="RHEA:24104"/>
        <dbReference type="Rhea" id="RHEA-COMP:10341"/>
        <dbReference type="Rhea" id="RHEA-COMP:10342"/>
        <dbReference type="ChEBI" id="CHEBI:16235"/>
        <dbReference type="ChEBI" id="CHEBI:58703"/>
        <dbReference type="ChEBI" id="CHEBI:74269"/>
        <dbReference type="ChEBI" id="CHEBI:82833"/>
        <dbReference type="EC" id="2.4.2.29"/>
    </reaction>
</comment>
<dbReference type="InterPro" id="IPR004803">
    <property type="entry name" value="TGT"/>
</dbReference>
<dbReference type="NCBIfam" id="TIGR00449">
    <property type="entry name" value="tgt_general"/>
    <property type="match status" value="1"/>
</dbReference>
<gene>
    <name evidence="5 7" type="primary">tgt</name>
    <name evidence="7" type="ORF">JW984_03345</name>
</gene>
<dbReference type="PANTHER" id="PTHR46499:SF1">
    <property type="entry name" value="QUEUINE TRNA-RIBOSYLTRANSFERASE"/>
    <property type="match status" value="1"/>
</dbReference>
<evidence type="ECO:0000313" key="8">
    <source>
        <dbReference type="Proteomes" id="UP000809273"/>
    </source>
</evidence>
<dbReference type="NCBIfam" id="TIGR00430">
    <property type="entry name" value="Q_tRNA_tgt"/>
    <property type="match status" value="1"/>
</dbReference>
<dbReference type="EC" id="2.4.2.29" evidence="5"/>
<dbReference type="PANTHER" id="PTHR46499">
    <property type="entry name" value="QUEUINE TRNA-RIBOSYLTRANSFERASE"/>
    <property type="match status" value="1"/>
</dbReference>
<feature type="binding site" evidence="5">
    <location>
        <position position="217"/>
    </location>
    <ligand>
        <name>substrate</name>
    </ligand>
</feature>
<keyword evidence="5" id="KW-0479">Metal-binding</keyword>
<feature type="binding site" evidence="5">
    <location>
        <position position="310"/>
    </location>
    <ligand>
        <name>Zn(2+)</name>
        <dbReference type="ChEBI" id="CHEBI:29105"/>
    </ligand>
</feature>
<evidence type="ECO:0000256" key="1">
    <source>
        <dbReference type="ARBA" id="ARBA00022676"/>
    </source>
</evidence>
<evidence type="ECO:0000256" key="3">
    <source>
        <dbReference type="ARBA" id="ARBA00022694"/>
    </source>
</evidence>
<protein>
    <recommendedName>
        <fullName evidence="5">Queuine tRNA-ribosyltransferase</fullName>
        <ecNumber evidence="5">2.4.2.29</ecNumber>
    </recommendedName>
    <alternativeName>
        <fullName evidence="5">Guanine insertion enzyme</fullName>
    </alternativeName>
    <alternativeName>
        <fullName evidence="5">tRNA-guanine transglycosylase</fullName>
    </alternativeName>
</protein>
<dbReference type="HAMAP" id="MF_00168">
    <property type="entry name" value="Q_tRNA_Tgt"/>
    <property type="match status" value="1"/>
</dbReference>
<comment type="function">
    <text evidence="5">Catalyzes the base-exchange of a guanine (G) residue with the queuine precursor 7-aminomethyl-7-deazaguanine (PreQ1) at position 34 (anticodon wobble position) in tRNAs with GU(N) anticodons (tRNA-Asp, -Asn, -His and -Tyr). Catalysis occurs through a double-displacement mechanism. The nucleophile active site attacks the C1' of nucleotide 34 to detach the guanine base from the RNA, forming a covalent enzyme-RNA intermediate. The proton acceptor active site deprotonates the incoming PreQ1, allowing a nucleophilic attack on the C1' of the ribose to form the product. After dissociation, two additional enzymatic reactions on the tRNA convert PreQ1 to queuine (Q), resulting in the hypermodified nucleoside queuosine (7-(((4,5-cis-dihydroxy-2-cyclopenten-1-yl)amino)methyl)-7-deazaguanosine).</text>
</comment>
<keyword evidence="1 5" id="KW-0328">Glycosyltransferase</keyword>
<dbReference type="AlphaFoldDB" id="A0A9D8KAZ9"/>
<keyword evidence="3 5" id="KW-0819">tRNA processing</keyword>
<keyword evidence="5" id="KW-0671">Queuosine biosynthesis</keyword>
<dbReference type="InterPro" id="IPR036511">
    <property type="entry name" value="TGT-like_sf"/>
</dbReference>
<comment type="subunit">
    <text evidence="5">Homodimer. Within each dimer, one monomer is responsible for RNA recognition and catalysis, while the other monomer binds to the replacement base PreQ1.</text>
</comment>
<evidence type="ECO:0000259" key="6">
    <source>
        <dbReference type="Pfam" id="PF01702"/>
    </source>
</evidence>
<comment type="similarity">
    <text evidence="5">Belongs to the queuine tRNA-ribosyltransferase family.</text>
</comment>
<accession>A0A9D8KAZ9</accession>
<reference evidence="7" key="1">
    <citation type="journal article" date="2021" name="Environ. Microbiol.">
        <title>Genomic characterization of three novel Desulfobacterota classes expand the metabolic and phylogenetic diversity of the phylum.</title>
        <authorList>
            <person name="Murphy C.L."/>
            <person name="Biggerstaff J."/>
            <person name="Eichhorn A."/>
            <person name="Ewing E."/>
            <person name="Shahan R."/>
            <person name="Soriano D."/>
            <person name="Stewart S."/>
            <person name="VanMol K."/>
            <person name="Walker R."/>
            <person name="Walters P."/>
            <person name="Elshahed M.S."/>
            <person name="Youssef N.H."/>
        </authorList>
    </citation>
    <scope>NUCLEOTIDE SEQUENCE</scope>
    <source>
        <strain evidence="7">Zod_Metabat.24</strain>
    </source>
</reference>
<dbReference type="FunFam" id="3.20.20.105:FF:000001">
    <property type="entry name" value="Queuine tRNA-ribosyltransferase"/>
    <property type="match status" value="1"/>
</dbReference>
<feature type="domain" description="tRNA-guanine(15) transglycosylase-like" evidence="6">
    <location>
        <begin position="14"/>
        <end position="367"/>
    </location>
</feature>
<evidence type="ECO:0000256" key="4">
    <source>
        <dbReference type="ARBA" id="ARBA00050112"/>
    </source>
</evidence>
<dbReference type="Proteomes" id="UP000809273">
    <property type="component" value="Unassembled WGS sequence"/>
</dbReference>
<dbReference type="GO" id="GO:0008479">
    <property type="term" value="F:tRNA-guanosine(34) queuine transglycosylase activity"/>
    <property type="evidence" value="ECO:0007669"/>
    <property type="project" value="UniProtKB-UniRule"/>
</dbReference>
<feature type="region of interest" description="RNA binding" evidence="5">
    <location>
        <begin position="248"/>
        <end position="254"/>
    </location>
</feature>
<proteinExistence type="inferred from homology"/>
<comment type="caution">
    <text evidence="7">The sequence shown here is derived from an EMBL/GenBank/DDBJ whole genome shotgun (WGS) entry which is preliminary data.</text>
</comment>
<feature type="binding site" evidence="5">
    <location>
        <position position="307"/>
    </location>
    <ligand>
        <name>Zn(2+)</name>
        <dbReference type="ChEBI" id="CHEBI:29105"/>
    </ligand>
</feature>
<dbReference type="Gene3D" id="3.20.20.105">
    <property type="entry name" value="Queuine tRNA-ribosyltransferase-like"/>
    <property type="match status" value="1"/>
</dbReference>
<feature type="binding site" evidence="5">
    <location>
        <begin position="92"/>
        <end position="96"/>
    </location>
    <ligand>
        <name>substrate</name>
    </ligand>
</feature>
<dbReference type="EMBL" id="JAFGIX010000017">
    <property type="protein sequence ID" value="MBN1572215.1"/>
    <property type="molecule type" value="Genomic_DNA"/>
</dbReference>
<dbReference type="GO" id="GO:0046872">
    <property type="term" value="F:metal ion binding"/>
    <property type="evidence" value="ECO:0007669"/>
    <property type="project" value="UniProtKB-KW"/>
</dbReference>
<evidence type="ECO:0000256" key="2">
    <source>
        <dbReference type="ARBA" id="ARBA00022679"/>
    </source>
</evidence>
<dbReference type="SUPFAM" id="SSF51713">
    <property type="entry name" value="tRNA-guanine transglycosylase"/>
    <property type="match status" value="1"/>
</dbReference>
<feature type="binding site" evidence="5">
    <location>
        <position position="336"/>
    </location>
    <ligand>
        <name>Zn(2+)</name>
        <dbReference type="ChEBI" id="CHEBI:29105"/>
    </ligand>
</feature>
<feature type="region of interest" description="RNA binding; important for wobble base 34 recognition" evidence="5">
    <location>
        <begin position="272"/>
        <end position="276"/>
    </location>
</feature>
<sequence length="372" mass="41534">MFSYRITHRSGECGARIGELETPHGLVKTPVFMPVGTQATVKGMSPDRLRELGAEIVLSNTYHLYLRPGHEVIERLGGLHRFMGWDRPILTDSGGFQVYSLGELRKLSEEGVKFQSHLDGSTHVLTPEGAVSIQESLGADIIMCLDECTSYPSSYEDTRRSMELTLRWAERSKGAKDGNKDRQALFGIVQGGMYEDLRRESAAGTVDIGFPGYAVGGLSVGESKGLMYEMVEIALSLLPEEKPRYIMGVGTPEDLVNLSGMGADMFDCVMPTRNARNGTLFTSKGKVIIKNERYKDDGAPVDDDCTCYTCRNFSRAYLRHLFMAGEILSSILNTLHNLHFYFSVIRGIREAIYGDRFLSFKRDFFNRIEGDL</sequence>
<feature type="binding site" evidence="5">
    <location>
        <position position="305"/>
    </location>
    <ligand>
        <name>Zn(2+)</name>
        <dbReference type="ChEBI" id="CHEBI:29105"/>
    </ligand>
</feature>